<evidence type="ECO:0000313" key="2">
    <source>
        <dbReference type="EMBL" id="KAA8532608.1"/>
    </source>
</evidence>
<dbReference type="EMBL" id="CM018042">
    <property type="protein sequence ID" value="KAA8532608.1"/>
    <property type="molecule type" value="Genomic_DNA"/>
</dbReference>
<dbReference type="PANTHER" id="PTHR33333:SF38">
    <property type="entry name" value="EXPRESSED PROTEIN"/>
    <property type="match status" value="1"/>
</dbReference>
<gene>
    <name evidence="2" type="ORF">F0562_032576</name>
</gene>
<sequence length="154" mass="14951">MGGGKGSSGGGGGKGSGGSGGTGSGGGNGSLGGGSGAKGGGSGGGSGMMKAPGEDGSYISRPGFESNPQGYFAGLHGTEKGNNASQTVFAVSKPTTRPSVSSESVPIIHPQRRRFAFRHMMYASVIFGAEVSAFGVVLESGRVYLGGAESSLVR</sequence>
<keyword evidence="3" id="KW-1185">Reference proteome</keyword>
<evidence type="ECO:0000256" key="1">
    <source>
        <dbReference type="SAM" id="MobiDB-lite"/>
    </source>
</evidence>
<reference evidence="2 3" key="1">
    <citation type="submission" date="2019-09" db="EMBL/GenBank/DDBJ databases">
        <title>A chromosome-level genome assembly of the Chinese tupelo Nyssa sinensis.</title>
        <authorList>
            <person name="Yang X."/>
            <person name="Kang M."/>
            <person name="Yang Y."/>
            <person name="Xiong H."/>
            <person name="Wang M."/>
            <person name="Zhang Z."/>
            <person name="Wang Z."/>
            <person name="Wu H."/>
            <person name="Ma T."/>
            <person name="Liu J."/>
            <person name="Xi Z."/>
        </authorList>
    </citation>
    <scope>NUCLEOTIDE SEQUENCE [LARGE SCALE GENOMIC DNA]</scope>
    <source>
        <strain evidence="2">J267</strain>
        <tissue evidence="2">Leaf</tissue>
    </source>
</reference>
<name>A0A5J5AQU9_9ASTE</name>
<dbReference type="Proteomes" id="UP000325577">
    <property type="component" value="Linkage Group LG19"/>
</dbReference>
<dbReference type="OrthoDB" id="1730856at2759"/>
<dbReference type="AlphaFoldDB" id="A0A5J5AQU9"/>
<feature type="region of interest" description="Disordered" evidence="1">
    <location>
        <begin position="1"/>
        <end position="78"/>
    </location>
</feature>
<evidence type="ECO:0000313" key="3">
    <source>
        <dbReference type="Proteomes" id="UP000325577"/>
    </source>
</evidence>
<organism evidence="2 3">
    <name type="scientific">Nyssa sinensis</name>
    <dbReference type="NCBI Taxonomy" id="561372"/>
    <lineage>
        <taxon>Eukaryota</taxon>
        <taxon>Viridiplantae</taxon>
        <taxon>Streptophyta</taxon>
        <taxon>Embryophyta</taxon>
        <taxon>Tracheophyta</taxon>
        <taxon>Spermatophyta</taxon>
        <taxon>Magnoliopsida</taxon>
        <taxon>eudicotyledons</taxon>
        <taxon>Gunneridae</taxon>
        <taxon>Pentapetalae</taxon>
        <taxon>asterids</taxon>
        <taxon>Cornales</taxon>
        <taxon>Nyssaceae</taxon>
        <taxon>Nyssa</taxon>
    </lineage>
</organism>
<dbReference type="PANTHER" id="PTHR33333">
    <property type="entry name" value="ERYTHROCYTE MEMBRANE PROTEIN 1-LIKE"/>
    <property type="match status" value="1"/>
</dbReference>
<protein>
    <submittedName>
        <fullName evidence="2">Uncharacterized protein</fullName>
    </submittedName>
</protein>
<proteinExistence type="predicted"/>
<feature type="compositionally biased region" description="Gly residues" evidence="1">
    <location>
        <begin position="1"/>
        <end position="47"/>
    </location>
</feature>
<dbReference type="InterPro" id="IPR039926">
    <property type="entry name" value="Egg_app_1"/>
</dbReference>
<accession>A0A5J5AQU9</accession>